<feature type="compositionally biased region" description="Polar residues" evidence="1">
    <location>
        <begin position="715"/>
        <end position="729"/>
    </location>
</feature>
<evidence type="ECO:0000259" key="2">
    <source>
        <dbReference type="PROSITE" id="PS50006"/>
    </source>
</evidence>
<dbReference type="PROSITE" id="PS50006">
    <property type="entry name" value="FHA_DOMAIN"/>
    <property type="match status" value="1"/>
</dbReference>
<dbReference type="SMART" id="SM00240">
    <property type="entry name" value="FHA"/>
    <property type="match status" value="1"/>
</dbReference>
<feature type="region of interest" description="Disordered" evidence="1">
    <location>
        <begin position="488"/>
        <end position="571"/>
    </location>
</feature>
<feature type="compositionally biased region" description="Polar residues" evidence="1">
    <location>
        <begin position="679"/>
        <end position="688"/>
    </location>
</feature>
<organism evidence="3 4">
    <name type="scientific">Cladonia borealis</name>
    <dbReference type="NCBI Taxonomy" id="184061"/>
    <lineage>
        <taxon>Eukaryota</taxon>
        <taxon>Fungi</taxon>
        <taxon>Dikarya</taxon>
        <taxon>Ascomycota</taxon>
        <taxon>Pezizomycotina</taxon>
        <taxon>Lecanoromycetes</taxon>
        <taxon>OSLEUM clade</taxon>
        <taxon>Lecanoromycetidae</taxon>
        <taxon>Lecanorales</taxon>
        <taxon>Lecanorineae</taxon>
        <taxon>Cladoniaceae</taxon>
        <taxon>Cladonia</taxon>
    </lineage>
</organism>
<gene>
    <name evidence="3" type="ORF">JMJ35_000700</name>
</gene>
<dbReference type="Pfam" id="PF00498">
    <property type="entry name" value="FHA"/>
    <property type="match status" value="1"/>
</dbReference>
<dbReference type="InterPro" id="IPR008984">
    <property type="entry name" value="SMAD_FHA_dom_sf"/>
</dbReference>
<feature type="region of interest" description="Disordered" evidence="1">
    <location>
        <begin position="633"/>
        <end position="697"/>
    </location>
</feature>
<feature type="compositionally biased region" description="Acidic residues" evidence="1">
    <location>
        <begin position="394"/>
        <end position="411"/>
    </location>
</feature>
<feature type="compositionally biased region" description="Basic and acidic residues" evidence="1">
    <location>
        <begin position="173"/>
        <end position="186"/>
    </location>
</feature>
<sequence length="786" mass="85199">MCRVPAATIGNMGGSGTECMEVSITLTPLGHGEEENHRVIKLNHANREVAVGRASKNPQKGLLADIDNAWFDYPILSRTHAKFTASPHKREIYLADCGSTHGTFLDKRRFETGIPYIIGNGEVITFGQRVTSGAVTYPAKDFRVHSEWTTYRVYSLGVSNVLARMPRQLGFHVPEEDHDSYSDQSREGSVQVLESHPRTYSIPSSSDEETDSDEDDEIEIASSVHGDEIKGSTPTTPDRGNSIKKHAPREVEAKTPETGLSHGEVRELNLKGPSLHDLLSKPATLGTSPKNPIDLEGASAAKNDAPDTESEDDGPDILPIPQPISNFVEGSSWQELQPPRQQHNPPAASGDLDTQDHVKRIIHETQALAPKVETRMMRKNSLGMLTESLAEATDGFDSEDDDGFDQDDDFSDFNPDKELENELALLQHEEPRQEPVDTIYQNPCSSSGRDEGYPQHTTYGYNNQGHIFPVSMSEGIDVSQPTFGYIAPHQSTQRAPSPSDAALARKAKDPKPTLYQSHNSSADFEFDPTAFEDSSSVNDPVRRSAIAVGPGNYSYPELKSPELRSKPYDQGPFSTRYTSSLARAIYDNAAAGSLHHSQSTYLGLNYEPVSYSEPHKASNAPYSKLNISSIVNAPSENSSKRSKRKAEDMCSGAEEASSSSPAVEPLLQAPRQPPPPSPYSGNTQNTESPLPDAQPRDNLLPVEVAPLSQNSILESNVQSIPATTATQPETLEGPPRKKAKTSSSSSGVVGFVSGVCLGLAAAVAGFVATIPSSVHEEALRELANGI</sequence>
<feature type="domain" description="FHA" evidence="2">
    <location>
        <begin position="49"/>
        <end position="110"/>
    </location>
</feature>
<keyword evidence="4" id="KW-1185">Reference proteome</keyword>
<feature type="region of interest" description="Disordered" evidence="1">
    <location>
        <begin position="715"/>
        <end position="747"/>
    </location>
</feature>
<feature type="region of interest" description="Disordered" evidence="1">
    <location>
        <begin position="173"/>
        <end position="354"/>
    </location>
</feature>
<feature type="compositionally biased region" description="Acidic residues" evidence="1">
    <location>
        <begin position="206"/>
        <end position="219"/>
    </location>
</feature>
<accession>A0AA39VA57</accession>
<protein>
    <recommendedName>
        <fullName evidence="2">FHA domain-containing protein</fullName>
    </recommendedName>
</protein>
<feature type="compositionally biased region" description="Acidic residues" evidence="1">
    <location>
        <begin position="306"/>
        <end position="315"/>
    </location>
</feature>
<name>A0AA39VA57_9LECA</name>
<dbReference type="Gene3D" id="2.60.200.20">
    <property type="match status" value="1"/>
</dbReference>
<evidence type="ECO:0000313" key="4">
    <source>
        <dbReference type="Proteomes" id="UP001166286"/>
    </source>
</evidence>
<dbReference type="AlphaFoldDB" id="A0AA39VA57"/>
<dbReference type="InterPro" id="IPR000253">
    <property type="entry name" value="FHA_dom"/>
</dbReference>
<feature type="compositionally biased region" description="Polar residues" evidence="1">
    <location>
        <begin position="323"/>
        <end position="344"/>
    </location>
</feature>
<comment type="caution">
    <text evidence="3">The sequence shown here is derived from an EMBL/GenBank/DDBJ whole genome shotgun (WGS) entry which is preliminary data.</text>
</comment>
<proteinExistence type="predicted"/>
<evidence type="ECO:0000256" key="1">
    <source>
        <dbReference type="SAM" id="MobiDB-lite"/>
    </source>
</evidence>
<reference evidence="3" key="1">
    <citation type="submission" date="2023-03" db="EMBL/GenBank/DDBJ databases">
        <title>Complete genome of Cladonia borealis.</title>
        <authorList>
            <person name="Park H."/>
        </authorList>
    </citation>
    <scope>NUCLEOTIDE SEQUENCE</scope>
    <source>
        <strain evidence="3">ANT050790</strain>
    </source>
</reference>
<dbReference type="Proteomes" id="UP001166286">
    <property type="component" value="Unassembled WGS sequence"/>
</dbReference>
<evidence type="ECO:0000313" key="3">
    <source>
        <dbReference type="EMBL" id="KAK0517545.1"/>
    </source>
</evidence>
<dbReference type="SUPFAM" id="SSF49879">
    <property type="entry name" value="SMAD/FHA domain"/>
    <property type="match status" value="1"/>
</dbReference>
<dbReference type="EMBL" id="JAFEKC020000001">
    <property type="protein sequence ID" value="KAK0517545.1"/>
    <property type="molecule type" value="Genomic_DNA"/>
</dbReference>
<feature type="region of interest" description="Disordered" evidence="1">
    <location>
        <begin position="394"/>
        <end position="460"/>
    </location>
</feature>
<feature type="compositionally biased region" description="Low complexity" evidence="1">
    <location>
        <begin position="651"/>
        <end position="670"/>
    </location>
</feature>